<keyword evidence="1" id="KW-0472">Membrane</keyword>
<dbReference type="eggNOG" id="ENOG50332F4">
    <property type="taxonomic scope" value="Bacteria"/>
</dbReference>
<proteinExistence type="predicted"/>
<name>W7YEI9_9BACL</name>
<gene>
    <name evidence="2" type="ORF">JCM16418_3489</name>
</gene>
<dbReference type="RefSeq" id="WP_036650742.1">
    <property type="nucleotide sequence ID" value="NZ_BAVZ01000011.1"/>
</dbReference>
<dbReference type="AlphaFoldDB" id="W7YEI9"/>
<evidence type="ECO:0000313" key="3">
    <source>
        <dbReference type="Proteomes" id="UP000019364"/>
    </source>
</evidence>
<keyword evidence="3" id="KW-1185">Reference proteome</keyword>
<feature type="transmembrane region" description="Helical" evidence="1">
    <location>
        <begin position="7"/>
        <end position="27"/>
    </location>
</feature>
<keyword evidence="1" id="KW-0812">Transmembrane</keyword>
<protein>
    <submittedName>
        <fullName evidence="2">Uncharacterized protein</fullName>
    </submittedName>
</protein>
<keyword evidence="1" id="KW-1133">Transmembrane helix</keyword>
<sequence>MKSRKKIALLSITTVLIIVILNISLYINNTGFNNVKLMYTLSTTNKAILSMNEDDKGNGYYLTKEKHPFEVIKERMGNEGWVFIQQEGSGYFFEKGNQKAVVTTTIWHRNYVKISVEKNIVNMADIGS</sequence>
<dbReference type="Proteomes" id="UP000019364">
    <property type="component" value="Unassembled WGS sequence"/>
</dbReference>
<dbReference type="EMBL" id="BAVZ01000011">
    <property type="protein sequence ID" value="GAF09350.1"/>
    <property type="molecule type" value="Genomic_DNA"/>
</dbReference>
<evidence type="ECO:0000313" key="2">
    <source>
        <dbReference type="EMBL" id="GAF09350.1"/>
    </source>
</evidence>
<comment type="caution">
    <text evidence="2">The sequence shown here is derived from an EMBL/GenBank/DDBJ whole genome shotgun (WGS) entry which is preliminary data.</text>
</comment>
<dbReference type="STRING" id="1236976.JCM16418_3489"/>
<organism evidence="2 3">
    <name type="scientific">Paenibacillus pini JCM 16418</name>
    <dbReference type="NCBI Taxonomy" id="1236976"/>
    <lineage>
        <taxon>Bacteria</taxon>
        <taxon>Bacillati</taxon>
        <taxon>Bacillota</taxon>
        <taxon>Bacilli</taxon>
        <taxon>Bacillales</taxon>
        <taxon>Paenibacillaceae</taxon>
        <taxon>Paenibacillus</taxon>
    </lineage>
</organism>
<dbReference type="OrthoDB" id="6194834at2"/>
<evidence type="ECO:0000256" key="1">
    <source>
        <dbReference type="SAM" id="Phobius"/>
    </source>
</evidence>
<reference evidence="2 3" key="1">
    <citation type="journal article" date="2014" name="Genome Announc.">
        <title>Draft Genome Sequence of Paenibacillus pini JCM 16418T, Isolated from the Rhizosphere of Pine Tree.</title>
        <authorList>
            <person name="Yuki M."/>
            <person name="Oshima K."/>
            <person name="Suda W."/>
            <person name="Oshida Y."/>
            <person name="Kitamura K."/>
            <person name="Iida Y."/>
            <person name="Hattori M."/>
            <person name="Ohkuma M."/>
        </authorList>
    </citation>
    <scope>NUCLEOTIDE SEQUENCE [LARGE SCALE GENOMIC DNA]</scope>
    <source>
        <strain evidence="2 3">JCM 16418</strain>
    </source>
</reference>
<accession>W7YEI9</accession>